<proteinExistence type="predicted"/>
<name>A0A225USX2_9STRA</name>
<accession>A0A225USX2</accession>
<reference evidence="2" key="1">
    <citation type="submission" date="2017-03" db="EMBL/GenBank/DDBJ databases">
        <title>Phytopthora megakarya and P. palmivora, two closely related causual agents of cacao black pod achieved similar genome size and gene model numbers by different mechanisms.</title>
        <authorList>
            <person name="Ali S."/>
            <person name="Shao J."/>
            <person name="Larry D.J."/>
            <person name="Kronmiller B."/>
            <person name="Shen D."/>
            <person name="Strem M.D."/>
            <person name="Melnick R.L."/>
            <person name="Guiltinan M.J."/>
            <person name="Tyler B.M."/>
            <person name="Meinhardt L.W."/>
            <person name="Bailey B.A."/>
        </authorList>
    </citation>
    <scope>NUCLEOTIDE SEQUENCE [LARGE SCALE GENOMIC DNA]</scope>
    <source>
        <strain evidence="2">zdho120</strain>
    </source>
</reference>
<gene>
    <name evidence="1" type="ORF">PHMEG_00034742</name>
</gene>
<evidence type="ECO:0000313" key="2">
    <source>
        <dbReference type="Proteomes" id="UP000198211"/>
    </source>
</evidence>
<dbReference type="AlphaFoldDB" id="A0A225USX2"/>
<comment type="caution">
    <text evidence="1">The sequence shown here is derived from an EMBL/GenBank/DDBJ whole genome shotgun (WGS) entry which is preliminary data.</text>
</comment>
<protein>
    <submittedName>
        <fullName evidence="1">Uncharacterized protein</fullName>
    </submittedName>
</protein>
<dbReference type="Proteomes" id="UP000198211">
    <property type="component" value="Unassembled WGS sequence"/>
</dbReference>
<evidence type="ECO:0000313" key="1">
    <source>
        <dbReference type="EMBL" id="OWY95289.1"/>
    </source>
</evidence>
<dbReference type="EMBL" id="NBNE01013129">
    <property type="protein sequence ID" value="OWY95289.1"/>
    <property type="molecule type" value="Genomic_DNA"/>
</dbReference>
<keyword evidence="2" id="KW-1185">Reference proteome</keyword>
<organism evidence="1 2">
    <name type="scientific">Phytophthora megakarya</name>
    <dbReference type="NCBI Taxonomy" id="4795"/>
    <lineage>
        <taxon>Eukaryota</taxon>
        <taxon>Sar</taxon>
        <taxon>Stramenopiles</taxon>
        <taxon>Oomycota</taxon>
        <taxon>Peronosporomycetes</taxon>
        <taxon>Peronosporales</taxon>
        <taxon>Peronosporaceae</taxon>
        <taxon>Phytophthora</taxon>
    </lineage>
</organism>
<sequence>MMMHIGRMMDIKDQLTVLRYLVHDIDMVDALQNNLPHNVNINNLRKWCTLMLEDSQNLRRFGT</sequence>